<keyword evidence="3" id="KW-1185">Reference proteome</keyword>
<sequence>MSPKLRYFGFLAIASAILLSGFYLSRRTSITALSIDRSPTRPGSIHEPIAKPAEESIDHPAQRHPIEDLVEAADRDFSSQLSKETLDLKSAAAAYREKRGRHPPPSFDKWFEFAKSHKAVIVEDFWDQIYDDINPLWALPPNQMRRDARGHDQVIHIRSGNVTSEGDLPRVVAWCDLVRTIESYLPDMDIAVNSMGEPRLTVPWEEMNEYIRKEQAARKMPPLSEVISGFSDVARDADDATPEVINWNTSDSPARKVEVMTNFSGAPVMDLKYMDAHSYKGYVSNYTLSTSICHQPDLQGLHGALIEPVSIKTSTRLFPLFSESKLATNNELLLPAPIYWGNDPWFVAASEPGDPWGEKENRVIWRGPASGGENKFNNWRGFHRHRFVAMTNATQVRRAESWEESPLNWVRPPNNYSLNALNCNYLGDWLEKSADTGFVDLWCSPTQPEGQCNYTGDWFKTVPEIKMTDQYHNKLLVDIDGNSFSERYRAFLMSNSLPIKATLFREWHDSRLTAWKHFVPMDNRYVDLYGIMEYFLGYHNTSCDDSNLDAMAPHDNVAREIAVNGQEWARKVLRREDMQVYTLRLLLEYARVVDDRREMLGFVGDLAFSM</sequence>
<feature type="domain" description="Glycosyl transferase CAP10" evidence="1">
    <location>
        <begin position="294"/>
        <end position="596"/>
    </location>
</feature>
<name>A0A9P8IAY3_9PEZI</name>
<organism evidence="2 3">
    <name type="scientific">Glutinoglossum americanum</name>
    <dbReference type="NCBI Taxonomy" id="1670608"/>
    <lineage>
        <taxon>Eukaryota</taxon>
        <taxon>Fungi</taxon>
        <taxon>Dikarya</taxon>
        <taxon>Ascomycota</taxon>
        <taxon>Pezizomycotina</taxon>
        <taxon>Geoglossomycetes</taxon>
        <taxon>Geoglossales</taxon>
        <taxon>Geoglossaceae</taxon>
        <taxon>Glutinoglossum</taxon>
    </lineage>
</organism>
<dbReference type="EMBL" id="JAGHQL010000045">
    <property type="protein sequence ID" value="KAH0542836.1"/>
    <property type="molecule type" value="Genomic_DNA"/>
</dbReference>
<dbReference type="AlphaFoldDB" id="A0A9P8IAY3"/>
<dbReference type="InterPro" id="IPR051091">
    <property type="entry name" value="O-Glucosyltr/Glycosyltrsf_90"/>
</dbReference>
<evidence type="ECO:0000259" key="1">
    <source>
        <dbReference type="SMART" id="SM00672"/>
    </source>
</evidence>
<accession>A0A9P8IAY3</accession>
<dbReference type="PANTHER" id="PTHR12203:SF22">
    <property type="entry name" value="CAPSULE ASSOCIATED PROTEIN"/>
    <property type="match status" value="1"/>
</dbReference>
<dbReference type="SMART" id="SM00672">
    <property type="entry name" value="CAP10"/>
    <property type="match status" value="1"/>
</dbReference>
<dbReference type="PANTHER" id="PTHR12203">
    <property type="entry name" value="KDEL LYS-ASP-GLU-LEU CONTAINING - RELATED"/>
    <property type="match status" value="1"/>
</dbReference>
<dbReference type="OrthoDB" id="541052at2759"/>
<comment type="caution">
    <text evidence="2">The sequence shown here is derived from an EMBL/GenBank/DDBJ whole genome shotgun (WGS) entry which is preliminary data.</text>
</comment>
<gene>
    <name evidence="2" type="ORF">FGG08_002790</name>
</gene>
<evidence type="ECO:0000313" key="2">
    <source>
        <dbReference type="EMBL" id="KAH0542836.1"/>
    </source>
</evidence>
<reference evidence="2" key="1">
    <citation type="submission" date="2021-03" db="EMBL/GenBank/DDBJ databases">
        <title>Comparative genomics and phylogenomic investigation of the class Geoglossomycetes provide insights into ecological specialization and systematics.</title>
        <authorList>
            <person name="Melie T."/>
            <person name="Pirro S."/>
            <person name="Miller A.N."/>
            <person name="Quandt A."/>
        </authorList>
    </citation>
    <scope>NUCLEOTIDE SEQUENCE</scope>
    <source>
        <strain evidence="2">GBOQ0MN5Z8</strain>
    </source>
</reference>
<dbReference type="InterPro" id="IPR006598">
    <property type="entry name" value="CAP10"/>
</dbReference>
<protein>
    <recommendedName>
        <fullName evidence="1">Glycosyl transferase CAP10 domain-containing protein</fullName>
    </recommendedName>
</protein>
<proteinExistence type="predicted"/>
<dbReference type="Pfam" id="PF05686">
    <property type="entry name" value="Glyco_transf_90"/>
    <property type="match status" value="1"/>
</dbReference>
<evidence type="ECO:0000313" key="3">
    <source>
        <dbReference type="Proteomes" id="UP000698800"/>
    </source>
</evidence>
<dbReference type="Proteomes" id="UP000698800">
    <property type="component" value="Unassembled WGS sequence"/>
</dbReference>